<evidence type="ECO:0000256" key="17">
    <source>
        <dbReference type="ARBA" id="ARBA00022753"/>
    </source>
</evidence>
<keyword evidence="12" id="KW-0813">Transport</keyword>
<dbReference type="FunFam" id="3.40.50.300:FF:000186">
    <property type="entry name" value="ATP-binding cassette sub-family B member 7, mitochondrial"/>
    <property type="match status" value="1"/>
</dbReference>
<dbReference type="GO" id="GO:0020037">
    <property type="term" value="F:heme binding"/>
    <property type="evidence" value="ECO:0007669"/>
    <property type="project" value="TreeGrafter"/>
</dbReference>
<keyword evidence="24" id="KW-0496">Mitochondrion</keyword>
<feature type="transmembrane region" description="Helical" evidence="42">
    <location>
        <begin position="507"/>
        <end position="526"/>
    </location>
</feature>
<feature type="transmembrane region" description="Helical" evidence="42">
    <location>
        <begin position="421"/>
        <end position="440"/>
    </location>
</feature>
<evidence type="ECO:0000256" key="26">
    <source>
        <dbReference type="ARBA" id="ARBA00023157"/>
    </source>
</evidence>
<comment type="similarity">
    <text evidence="29">Belongs to the ABC transporter superfamily. ABCB family. Heavy Metal importer (TC 3.A.1.210) subfamily.</text>
</comment>
<evidence type="ECO:0000256" key="39">
    <source>
        <dbReference type="ARBA" id="ARBA00048636"/>
    </source>
</evidence>
<evidence type="ECO:0000259" key="44">
    <source>
        <dbReference type="PROSITE" id="PS50929"/>
    </source>
</evidence>
<evidence type="ECO:0000256" key="4">
    <source>
        <dbReference type="ARBA" id="ARBA00004374"/>
    </source>
</evidence>
<evidence type="ECO:0000256" key="37">
    <source>
        <dbReference type="ARBA" id="ARBA00048455"/>
    </source>
</evidence>
<dbReference type="GO" id="GO:0005576">
    <property type="term" value="C:extracellular region"/>
    <property type="evidence" value="ECO:0007669"/>
    <property type="project" value="UniProtKB-SubCell"/>
</dbReference>
<feature type="transmembrane region" description="Helical" evidence="42">
    <location>
        <begin position="273"/>
        <end position="293"/>
    </location>
</feature>
<dbReference type="PROSITE" id="PS50929">
    <property type="entry name" value="ABC_TM1F"/>
    <property type="match status" value="1"/>
</dbReference>
<dbReference type="GO" id="GO:0032585">
    <property type="term" value="C:multivesicular body membrane"/>
    <property type="evidence" value="ECO:0007669"/>
    <property type="project" value="UniProtKB-SubCell"/>
</dbReference>
<dbReference type="PANTHER" id="PTHR24221">
    <property type="entry name" value="ATP-BINDING CASSETTE SUB-FAMILY B"/>
    <property type="match status" value="1"/>
</dbReference>
<evidence type="ECO:0000256" key="12">
    <source>
        <dbReference type="ARBA" id="ARBA00022448"/>
    </source>
</evidence>
<evidence type="ECO:0000256" key="29">
    <source>
        <dbReference type="ARBA" id="ARBA00024363"/>
    </source>
</evidence>
<gene>
    <name evidence="45" type="ORF">LRAMOSA07590</name>
</gene>
<keyword evidence="19" id="KW-0256">Endoplasmic reticulum</keyword>
<evidence type="ECO:0000256" key="33">
    <source>
        <dbReference type="ARBA" id="ARBA00047649"/>
    </source>
</evidence>
<evidence type="ECO:0000256" key="15">
    <source>
        <dbReference type="ARBA" id="ARBA00022692"/>
    </source>
</evidence>
<dbReference type="InterPro" id="IPR011527">
    <property type="entry name" value="ABC1_TM_dom"/>
</dbReference>
<dbReference type="CDD" id="cd18581">
    <property type="entry name" value="ABC_6TM_ABCB6"/>
    <property type="match status" value="1"/>
</dbReference>
<dbReference type="OrthoDB" id="6500128at2759"/>
<dbReference type="EC" id="7.6.2.5" evidence="30"/>
<feature type="transmembrane region" description="Helical" evidence="42">
    <location>
        <begin position="143"/>
        <end position="164"/>
    </location>
</feature>
<comment type="catalytic activity">
    <reaction evidence="33">
        <text>heme b(in) + ATP + H2O = heme b(out) + ADP + phosphate + H(+)</text>
        <dbReference type="Rhea" id="RHEA:19261"/>
        <dbReference type="ChEBI" id="CHEBI:15377"/>
        <dbReference type="ChEBI" id="CHEBI:15378"/>
        <dbReference type="ChEBI" id="CHEBI:30616"/>
        <dbReference type="ChEBI" id="CHEBI:43474"/>
        <dbReference type="ChEBI" id="CHEBI:60344"/>
        <dbReference type="ChEBI" id="CHEBI:456216"/>
        <dbReference type="EC" id="7.6.2.5"/>
    </reaction>
    <physiologicalReaction direction="left-to-right" evidence="33">
        <dbReference type="Rhea" id="RHEA:19262"/>
    </physiologicalReaction>
</comment>
<evidence type="ECO:0000256" key="8">
    <source>
        <dbReference type="ARBA" id="ARBA00004651"/>
    </source>
</evidence>
<feature type="compositionally biased region" description="Low complexity" evidence="41">
    <location>
        <begin position="904"/>
        <end position="928"/>
    </location>
</feature>
<evidence type="ECO:0000256" key="7">
    <source>
        <dbReference type="ARBA" id="ARBA00004550"/>
    </source>
</evidence>
<feature type="region of interest" description="Disordered" evidence="41">
    <location>
        <begin position="846"/>
        <end position="944"/>
    </location>
</feature>
<dbReference type="PROSITE" id="PS00211">
    <property type="entry name" value="ABC_TRANSPORTER_1"/>
    <property type="match status" value="1"/>
</dbReference>
<keyword evidence="22 42" id="KW-1133">Transmembrane helix</keyword>
<evidence type="ECO:0000256" key="41">
    <source>
        <dbReference type="SAM" id="MobiDB-lite"/>
    </source>
</evidence>
<evidence type="ECO:0000256" key="9">
    <source>
        <dbReference type="ARBA" id="ARBA00004653"/>
    </source>
</evidence>
<dbReference type="AlphaFoldDB" id="A0A077WBG5"/>
<keyword evidence="20" id="KW-0067">ATP-binding</keyword>
<comment type="subcellular location">
    <subcellularLocation>
        <location evidence="8">Cell membrane</location>
        <topology evidence="8">Multi-pass membrane protein</topology>
    </subcellularLocation>
    <subcellularLocation>
        <location evidence="1">Early endosome membrane</location>
    </subcellularLocation>
    <subcellularLocation>
        <location evidence="6">Endoplasmic reticulum membrane</location>
        <topology evidence="6">Multi-pass membrane protein</topology>
    </subcellularLocation>
    <subcellularLocation>
        <location evidence="3">Endosome membrane</location>
        <topology evidence="3">Multi-pass membrane protein</topology>
    </subcellularLocation>
    <subcellularLocation>
        <location evidence="2">Endosome</location>
        <location evidence="2">Multivesicular body membrane</location>
    </subcellularLocation>
    <subcellularLocation>
        <location evidence="9">Golgi apparatus membrane</location>
        <topology evidence="9">Multi-pass membrane protein</topology>
    </subcellularLocation>
    <subcellularLocation>
        <location evidence="5">Late endosome membrane</location>
    </subcellularLocation>
    <subcellularLocation>
        <location evidence="10">Lysosome membrane</location>
    </subcellularLocation>
    <subcellularLocation>
        <location evidence="28">Melanosome membrane</location>
    </subcellularLocation>
    <subcellularLocation>
        <location evidence="4">Mitochondrion outer membrane</location>
        <topology evidence="4">Multi-pass membrane protein</topology>
    </subcellularLocation>
    <subcellularLocation>
        <location evidence="7">Secreted</location>
        <location evidence="7">Extracellular exosome</location>
    </subcellularLocation>
</comment>
<dbReference type="EMBL" id="LK023315">
    <property type="protein sequence ID" value="CDS05061.1"/>
    <property type="molecule type" value="Genomic_DNA"/>
</dbReference>
<feature type="domain" description="ABC transporter" evidence="43">
    <location>
        <begin position="598"/>
        <end position="832"/>
    </location>
</feature>
<dbReference type="InterPro" id="IPR003439">
    <property type="entry name" value="ABC_transporter-like_ATP-bd"/>
</dbReference>
<dbReference type="Pfam" id="PF16185">
    <property type="entry name" value="MTABC_N"/>
    <property type="match status" value="1"/>
</dbReference>
<dbReference type="Pfam" id="PF00005">
    <property type="entry name" value="ABC_tran"/>
    <property type="match status" value="1"/>
</dbReference>
<sequence>MELVLTTGDTPGTSSPFPPNYSAGPLTWTTPLFLTPTALLVGIILFGLGRYLLITRGYPWIDADTPGATRRHLSPLSRLVVAVSITIVLTFLAEAIVFATRAFMEHHWTSTVLAYYIGISWLAWMIGLMCVADETHKFGAWSWVQYMFWILAALGETMVGWLWLVGLLRPRPGTVFTVYDYVFFAVFATRYILELGTVLLCIIQMFMIRASEESTPLLANGTNNATNTYGTATTSQQQQQQQHNASKDKSAFSNFFSKMRRLLPYIWPHKSRWLQFLVLVCFSLMLLGLGVNALTPLQIGRVVDGLGEGKGTFAWAAVLAYVGLKFLQGGSGLIQSMQNWLWIPIGQYTTREISVRMFSHLHSLSLQFHINRKTGEVLRVMDRGTSSIVQLLSQILFQVLPALANIGVAVVLFWFYFAPAFGIIVFVTMSMYLFVTISLTEWRTKYRRTMIELDNQARTKAVDSLLNFETVKYYGAESFEINRYDKAIVEYQKADWMSSSSLNVLNLAQNAVITSGLLAGCLLFAWEVSEGNLSAGNFVAFNVYMMQLYTPLHFFGTYYRMIQQNFIDMEKMLALFEEKQTVQDVPYAKDLVVKEGHVVFDNVTFGYDPRQTALNGISFSIPKGATVALVGPSGGGKSTILRLLFRFYDPSSGAIYIDGQDISKVAQESLRRNIGVVPQDTVLFNDTILYNIGYGNLDAPEDAIFRAAKAAQIHDKILTFPDGYDTKVGERGLRLSGGEKQRVAIARTILKDPPIILLDEATSALDTSTERHIQQALATMTKDRTTLVIAHRLSTIVNADLILVIKEGRVVESGTHEELIRRGAAQNEGVYYEMWQKQLHEDLDEAETVNASNSDTDKQKIQDENKPKSAPPPPPPTVDTSVPKSSDQKQVVESPTEMEAEAQNTGSTTTPDSTPAPSVTTPSNNSNKNNKKKKKKSKRGSTKF</sequence>
<evidence type="ECO:0000256" key="3">
    <source>
        <dbReference type="ARBA" id="ARBA00004337"/>
    </source>
</evidence>
<keyword evidence="27" id="KW-0458">Lysosome</keyword>
<dbReference type="SMART" id="SM00382">
    <property type="entry name" value="AAA"/>
    <property type="match status" value="1"/>
</dbReference>
<evidence type="ECO:0000256" key="23">
    <source>
        <dbReference type="ARBA" id="ARBA00023034"/>
    </source>
</evidence>
<comment type="catalytic activity">
    <reaction evidence="38">
        <text>uroporphyrin III(in) + ATP + H2O = uroporphyrin III(out) + ADP + phosphate + H(+)</text>
        <dbReference type="Rhea" id="RHEA:66776"/>
        <dbReference type="ChEBI" id="CHEBI:15377"/>
        <dbReference type="ChEBI" id="CHEBI:15378"/>
        <dbReference type="ChEBI" id="CHEBI:30616"/>
        <dbReference type="ChEBI" id="CHEBI:43474"/>
        <dbReference type="ChEBI" id="CHEBI:167479"/>
        <dbReference type="ChEBI" id="CHEBI:456216"/>
    </reaction>
    <physiologicalReaction direction="left-to-right" evidence="38">
        <dbReference type="Rhea" id="RHEA:66777"/>
    </physiologicalReaction>
</comment>
<feature type="transmembrane region" description="Helical" evidence="42">
    <location>
        <begin position="32"/>
        <end position="53"/>
    </location>
</feature>
<evidence type="ECO:0000256" key="1">
    <source>
        <dbReference type="ARBA" id="ARBA00004146"/>
    </source>
</evidence>
<evidence type="ECO:0000256" key="31">
    <source>
        <dbReference type="ARBA" id="ARBA00024439"/>
    </source>
</evidence>
<name>A0A077WBG5_9FUNG</name>
<evidence type="ECO:0000256" key="10">
    <source>
        <dbReference type="ARBA" id="ARBA00004656"/>
    </source>
</evidence>
<evidence type="ECO:0000259" key="43">
    <source>
        <dbReference type="PROSITE" id="PS50893"/>
    </source>
</evidence>
<keyword evidence="25 42" id="KW-0472">Membrane</keyword>
<comment type="subunit">
    <text evidence="11">Homodimer.</text>
</comment>
<dbReference type="GO" id="GO:0000139">
    <property type="term" value="C:Golgi membrane"/>
    <property type="evidence" value="ECO:0007669"/>
    <property type="project" value="UniProtKB-SubCell"/>
</dbReference>
<dbReference type="InterPro" id="IPR032410">
    <property type="entry name" value="ABCB6_N"/>
</dbReference>
<dbReference type="GO" id="GO:0015439">
    <property type="term" value="F:ABC-type heme transporter activity"/>
    <property type="evidence" value="ECO:0007669"/>
    <property type="project" value="UniProtKB-EC"/>
</dbReference>
<dbReference type="InterPro" id="IPR017871">
    <property type="entry name" value="ABC_transporter-like_CS"/>
</dbReference>
<evidence type="ECO:0000256" key="40">
    <source>
        <dbReference type="ARBA" id="ARBA00049398"/>
    </source>
</evidence>
<dbReference type="GO" id="GO:0005524">
    <property type="term" value="F:ATP binding"/>
    <property type="evidence" value="ECO:0007669"/>
    <property type="project" value="UniProtKB-KW"/>
</dbReference>
<keyword evidence="17" id="KW-0967">Endosome</keyword>
<evidence type="ECO:0000256" key="13">
    <source>
        <dbReference type="ARBA" id="ARBA00022475"/>
    </source>
</evidence>
<dbReference type="SUPFAM" id="SSF90123">
    <property type="entry name" value="ABC transporter transmembrane region"/>
    <property type="match status" value="1"/>
</dbReference>
<feature type="transmembrane region" description="Helical" evidence="42">
    <location>
        <begin position="313"/>
        <end position="334"/>
    </location>
</feature>
<keyword evidence="14" id="KW-0964">Secreted</keyword>
<dbReference type="GO" id="GO:0016887">
    <property type="term" value="F:ATP hydrolysis activity"/>
    <property type="evidence" value="ECO:0007669"/>
    <property type="project" value="InterPro"/>
</dbReference>
<dbReference type="InterPro" id="IPR039421">
    <property type="entry name" value="Type_1_exporter"/>
</dbReference>
<dbReference type="GO" id="GO:0005886">
    <property type="term" value="C:plasma membrane"/>
    <property type="evidence" value="ECO:0007669"/>
    <property type="project" value="UniProtKB-SubCell"/>
</dbReference>
<evidence type="ECO:0000313" key="45">
    <source>
        <dbReference type="EMBL" id="CDS05061.1"/>
    </source>
</evidence>
<dbReference type="InterPro" id="IPR027417">
    <property type="entry name" value="P-loop_NTPase"/>
</dbReference>
<evidence type="ECO:0000256" key="28">
    <source>
        <dbReference type="ARBA" id="ARBA00024320"/>
    </source>
</evidence>
<evidence type="ECO:0000256" key="25">
    <source>
        <dbReference type="ARBA" id="ARBA00023136"/>
    </source>
</evidence>
<keyword evidence="23" id="KW-0333">Golgi apparatus</keyword>
<evidence type="ECO:0000256" key="18">
    <source>
        <dbReference type="ARBA" id="ARBA00022787"/>
    </source>
</evidence>
<dbReference type="PANTHER" id="PTHR24221:SF654">
    <property type="entry name" value="ATP-BINDING CASSETTE SUB-FAMILY B MEMBER 6"/>
    <property type="match status" value="1"/>
</dbReference>
<dbReference type="Gene3D" id="3.40.50.300">
    <property type="entry name" value="P-loop containing nucleotide triphosphate hydrolases"/>
    <property type="match status" value="1"/>
</dbReference>
<dbReference type="GO" id="GO:0031901">
    <property type="term" value="C:early endosome membrane"/>
    <property type="evidence" value="ECO:0007669"/>
    <property type="project" value="UniProtKB-SubCell"/>
</dbReference>
<organism evidence="45">
    <name type="scientific">Lichtheimia ramosa</name>
    <dbReference type="NCBI Taxonomy" id="688394"/>
    <lineage>
        <taxon>Eukaryota</taxon>
        <taxon>Fungi</taxon>
        <taxon>Fungi incertae sedis</taxon>
        <taxon>Mucoromycota</taxon>
        <taxon>Mucoromycotina</taxon>
        <taxon>Mucoromycetes</taxon>
        <taxon>Mucorales</taxon>
        <taxon>Lichtheimiaceae</taxon>
        <taxon>Lichtheimia</taxon>
    </lineage>
</organism>
<protein>
    <recommendedName>
        <fullName evidence="31">ATP-binding cassette sub-family B member 6</fullName>
        <ecNumber evidence="30">7.6.2.5</ecNumber>
    </recommendedName>
    <alternativeName>
        <fullName evidence="32">ABC-type heme transporter ABCB6</fullName>
    </alternativeName>
</protein>
<keyword evidence="16" id="KW-0547">Nucleotide-binding</keyword>
<feature type="transmembrane region" description="Helical" evidence="42">
    <location>
        <begin position="112"/>
        <end position="131"/>
    </location>
</feature>
<evidence type="ECO:0000256" key="34">
    <source>
        <dbReference type="ARBA" id="ARBA00047753"/>
    </source>
</evidence>
<evidence type="ECO:0000256" key="19">
    <source>
        <dbReference type="ARBA" id="ARBA00022824"/>
    </source>
</evidence>
<proteinExistence type="inferred from homology"/>
<feature type="transmembrane region" description="Helical" evidence="42">
    <location>
        <begin position="79"/>
        <end position="100"/>
    </location>
</feature>
<keyword evidence="26" id="KW-1015">Disulfide bond</keyword>
<comment type="catalytic activity">
    <reaction evidence="35">
        <text>uroporphyrin I(in) + ATP + H2O = uroporphyrin I(out) + ADP + phosphate + H(+)</text>
        <dbReference type="Rhea" id="RHEA:66772"/>
        <dbReference type="ChEBI" id="CHEBI:15377"/>
        <dbReference type="ChEBI" id="CHEBI:15378"/>
        <dbReference type="ChEBI" id="CHEBI:30616"/>
        <dbReference type="ChEBI" id="CHEBI:43474"/>
        <dbReference type="ChEBI" id="CHEBI:167480"/>
        <dbReference type="ChEBI" id="CHEBI:456216"/>
    </reaction>
    <physiologicalReaction direction="left-to-right" evidence="35">
        <dbReference type="Rhea" id="RHEA:66773"/>
    </physiologicalReaction>
</comment>
<evidence type="ECO:0000256" key="6">
    <source>
        <dbReference type="ARBA" id="ARBA00004477"/>
    </source>
</evidence>
<keyword evidence="21" id="KW-1278">Translocase</keyword>
<feature type="transmembrane region" description="Helical" evidence="42">
    <location>
        <begin position="184"/>
        <end position="208"/>
    </location>
</feature>
<dbReference type="SUPFAM" id="SSF52540">
    <property type="entry name" value="P-loop containing nucleoside triphosphate hydrolases"/>
    <property type="match status" value="1"/>
</dbReference>
<accession>A0A077WBG5</accession>
<evidence type="ECO:0000256" key="16">
    <source>
        <dbReference type="ARBA" id="ARBA00022741"/>
    </source>
</evidence>
<evidence type="ECO:0000256" key="32">
    <source>
        <dbReference type="ARBA" id="ARBA00031413"/>
    </source>
</evidence>
<evidence type="ECO:0000256" key="30">
    <source>
        <dbReference type="ARBA" id="ARBA00024385"/>
    </source>
</evidence>
<dbReference type="GO" id="GO:0005774">
    <property type="term" value="C:vacuolar membrane"/>
    <property type="evidence" value="ECO:0007669"/>
    <property type="project" value="TreeGrafter"/>
</dbReference>
<evidence type="ECO:0000256" key="35">
    <source>
        <dbReference type="ARBA" id="ARBA00047789"/>
    </source>
</evidence>
<evidence type="ECO:0000256" key="38">
    <source>
        <dbReference type="ARBA" id="ARBA00048510"/>
    </source>
</evidence>
<dbReference type="Pfam" id="PF00664">
    <property type="entry name" value="ABC_membrane"/>
    <property type="match status" value="1"/>
</dbReference>
<feature type="transmembrane region" description="Helical" evidence="42">
    <location>
        <begin position="391"/>
        <end position="415"/>
    </location>
</feature>
<dbReference type="CDD" id="cd03253">
    <property type="entry name" value="ABCC_ATM1_transporter"/>
    <property type="match status" value="1"/>
</dbReference>
<evidence type="ECO:0000256" key="36">
    <source>
        <dbReference type="ARBA" id="ARBA00048309"/>
    </source>
</evidence>
<evidence type="ECO:0000256" key="5">
    <source>
        <dbReference type="ARBA" id="ARBA00004414"/>
    </source>
</evidence>
<keyword evidence="18" id="KW-1000">Mitochondrion outer membrane</keyword>
<evidence type="ECO:0000256" key="22">
    <source>
        <dbReference type="ARBA" id="ARBA00022989"/>
    </source>
</evidence>
<evidence type="ECO:0000256" key="2">
    <source>
        <dbReference type="ARBA" id="ARBA00004333"/>
    </source>
</evidence>
<dbReference type="InterPro" id="IPR036640">
    <property type="entry name" value="ABC1_TM_sf"/>
</dbReference>
<evidence type="ECO:0000256" key="20">
    <source>
        <dbReference type="ARBA" id="ARBA00022840"/>
    </source>
</evidence>
<keyword evidence="13" id="KW-1003">Cell membrane</keyword>
<dbReference type="InterPro" id="IPR003593">
    <property type="entry name" value="AAA+_ATPase"/>
</dbReference>
<evidence type="ECO:0000256" key="14">
    <source>
        <dbReference type="ARBA" id="ARBA00022525"/>
    </source>
</evidence>
<comment type="catalytic activity">
    <reaction evidence="37">
        <text>pheophorbide a(in) + ATP + H2O = pheophorbide a(out) + ADP + phosphate + H(+)</text>
        <dbReference type="Rhea" id="RHEA:61360"/>
        <dbReference type="ChEBI" id="CHEBI:15377"/>
        <dbReference type="ChEBI" id="CHEBI:15378"/>
        <dbReference type="ChEBI" id="CHEBI:30616"/>
        <dbReference type="ChEBI" id="CHEBI:43474"/>
        <dbReference type="ChEBI" id="CHEBI:58687"/>
        <dbReference type="ChEBI" id="CHEBI:456216"/>
    </reaction>
    <physiologicalReaction direction="left-to-right" evidence="37">
        <dbReference type="Rhea" id="RHEA:61361"/>
    </physiologicalReaction>
</comment>
<evidence type="ECO:0000256" key="24">
    <source>
        <dbReference type="ARBA" id="ARBA00023128"/>
    </source>
</evidence>
<dbReference type="Gene3D" id="1.20.1560.10">
    <property type="entry name" value="ABC transporter type 1, transmembrane domain"/>
    <property type="match status" value="1"/>
</dbReference>
<comment type="catalytic activity">
    <reaction evidence="39">
        <text>coproporphyrin III(in) + ATP + H2O = coproporphyrin III(out) + ADP + phosphate + H(+)</text>
        <dbReference type="Rhea" id="RHEA:66664"/>
        <dbReference type="ChEBI" id="CHEBI:15377"/>
        <dbReference type="ChEBI" id="CHEBI:15378"/>
        <dbReference type="ChEBI" id="CHEBI:30616"/>
        <dbReference type="ChEBI" id="CHEBI:43474"/>
        <dbReference type="ChEBI" id="CHEBI:131725"/>
        <dbReference type="ChEBI" id="CHEBI:456216"/>
    </reaction>
    <physiologicalReaction direction="left-to-right" evidence="39">
        <dbReference type="Rhea" id="RHEA:66665"/>
    </physiologicalReaction>
</comment>
<evidence type="ECO:0000256" key="21">
    <source>
        <dbReference type="ARBA" id="ARBA00022967"/>
    </source>
</evidence>
<reference evidence="45" key="1">
    <citation type="journal article" date="2014" name="Genome Announc.">
        <title>De novo whole-genome sequence and genome annotation of Lichtheimia ramosa.</title>
        <authorList>
            <person name="Linde J."/>
            <person name="Schwartze V."/>
            <person name="Binder U."/>
            <person name="Lass-Florl C."/>
            <person name="Voigt K."/>
            <person name="Horn F."/>
        </authorList>
    </citation>
    <scope>NUCLEOTIDE SEQUENCE</scope>
    <source>
        <strain evidence="45">JMRC FSU:6197</strain>
    </source>
</reference>
<comment type="catalytic activity">
    <reaction evidence="34">
        <text>coproporphyrinogen III(in) + ATP + H2O = coproporphyrinogen III(out) + ADP + phosphate + H(+)</text>
        <dbReference type="Rhea" id="RHEA:66680"/>
        <dbReference type="ChEBI" id="CHEBI:15377"/>
        <dbReference type="ChEBI" id="CHEBI:15378"/>
        <dbReference type="ChEBI" id="CHEBI:30616"/>
        <dbReference type="ChEBI" id="CHEBI:43474"/>
        <dbReference type="ChEBI" id="CHEBI:57309"/>
        <dbReference type="ChEBI" id="CHEBI:456216"/>
    </reaction>
    <physiologicalReaction direction="left-to-right" evidence="34">
        <dbReference type="Rhea" id="RHEA:66681"/>
    </physiologicalReaction>
</comment>
<dbReference type="PROSITE" id="PS50893">
    <property type="entry name" value="ABC_TRANSPORTER_2"/>
    <property type="match status" value="1"/>
</dbReference>
<comment type="catalytic activity">
    <reaction evidence="40">
        <text>coproporphyrin I(in) + ATP + H2O = coproporphyrin I(out) + ADP + phosphate + H(+)</text>
        <dbReference type="Rhea" id="RHEA:66768"/>
        <dbReference type="ChEBI" id="CHEBI:15377"/>
        <dbReference type="ChEBI" id="CHEBI:15378"/>
        <dbReference type="ChEBI" id="CHEBI:30616"/>
        <dbReference type="ChEBI" id="CHEBI:43474"/>
        <dbReference type="ChEBI" id="CHEBI:167478"/>
        <dbReference type="ChEBI" id="CHEBI:456216"/>
    </reaction>
    <physiologicalReaction direction="left-to-right" evidence="40">
        <dbReference type="Rhea" id="RHEA:66769"/>
    </physiologicalReaction>
</comment>
<feature type="compositionally biased region" description="Basic residues" evidence="41">
    <location>
        <begin position="929"/>
        <end position="944"/>
    </location>
</feature>
<evidence type="ECO:0000256" key="27">
    <source>
        <dbReference type="ARBA" id="ARBA00023228"/>
    </source>
</evidence>
<feature type="domain" description="ABC transmembrane type-1" evidence="44">
    <location>
        <begin position="279"/>
        <end position="564"/>
    </location>
</feature>
<keyword evidence="15 42" id="KW-0812">Transmembrane</keyword>
<comment type="catalytic activity">
    <reaction evidence="36">
        <text>protoporphyrin IX(in) + ATP + H2O = protoporphyrin IX(out) + ADP + phosphate + H(+)</text>
        <dbReference type="Rhea" id="RHEA:61336"/>
        <dbReference type="ChEBI" id="CHEBI:15377"/>
        <dbReference type="ChEBI" id="CHEBI:15378"/>
        <dbReference type="ChEBI" id="CHEBI:30616"/>
        <dbReference type="ChEBI" id="CHEBI:43474"/>
        <dbReference type="ChEBI" id="CHEBI:57306"/>
        <dbReference type="ChEBI" id="CHEBI:456216"/>
    </reaction>
    <physiologicalReaction direction="left-to-right" evidence="36">
        <dbReference type="Rhea" id="RHEA:61337"/>
    </physiologicalReaction>
</comment>
<evidence type="ECO:0000256" key="42">
    <source>
        <dbReference type="SAM" id="Phobius"/>
    </source>
</evidence>
<evidence type="ECO:0000256" key="11">
    <source>
        <dbReference type="ARBA" id="ARBA00011738"/>
    </source>
</evidence>
<dbReference type="GO" id="GO:0005741">
    <property type="term" value="C:mitochondrial outer membrane"/>
    <property type="evidence" value="ECO:0007669"/>
    <property type="project" value="UniProtKB-SubCell"/>
</dbReference>
<dbReference type="GO" id="GO:0005789">
    <property type="term" value="C:endoplasmic reticulum membrane"/>
    <property type="evidence" value="ECO:0007669"/>
    <property type="project" value="UniProtKB-SubCell"/>
</dbReference>
<feature type="compositionally biased region" description="Basic and acidic residues" evidence="41">
    <location>
        <begin position="855"/>
        <end position="867"/>
    </location>
</feature>